<name>A0A2G3AG94_CAPAN</name>
<evidence type="ECO:0000313" key="1">
    <source>
        <dbReference type="EMBL" id="PHT93230.1"/>
    </source>
</evidence>
<gene>
    <name evidence="1" type="ORF">T459_01112</name>
</gene>
<dbReference type="Gramene" id="PHT93230">
    <property type="protein sequence ID" value="PHT93230"/>
    <property type="gene ID" value="T459_01112"/>
</dbReference>
<dbReference type="AlphaFoldDB" id="A0A2G3AG94"/>
<proteinExistence type="predicted"/>
<dbReference type="EMBL" id="AYRZ02000001">
    <property type="protein sequence ID" value="PHT93230.1"/>
    <property type="molecule type" value="Genomic_DNA"/>
</dbReference>
<evidence type="ECO:0000313" key="2">
    <source>
        <dbReference type="Proteomes" id="UP000222542"/>
    </source>
</evidence>
<comment type="caution">
    <text evidence="1">The sequence shown here is derived from an EMBL/GenBank/DDBJ whole genome shotgun (WGS) entry which is preliminary data.</text>
</comment>
<reference evidence="1 2" key="2">
    <citation type="journal article" date="2017" name="Genome Biol.">
        <title>New reference genome sequences of hot pepper reveal the massive evolution of plant disease-resistance genes by retroduplication.</title>
        <authorList>
            <person name="Kim S."/>
            <person name="Park J."/>
            <person name="Yeom S.I."/>
            <person name="Kim Y.M."/>
            <person name="Seo E."/>
            <person name="Kim K.T."/>
            <person name="Kim M.S."/>
            <person name="Lee J.M."/>
            <person name="Cheong K."/>
            <person name="Shin H.S."/>
            <person name="Kim S.B."/>
            <person name="Han K."/>
            <person name="Lee J."/>
            <person name="Park M."/>
            <person name="Lee H.A."/>
            <person name="Lee H.Y."/>
            <person name="Lee Y."/>
            <person name="Oh S."/>
            <person name="Lee J.H."/>
            <person name="Choi E."/>
            <person name="Choi E."/>
            <person name="Lee S.E."/>
            <person name="Jeon J."/>
            <person name="Kim H."/>
            <person name="Choi G."/>
            <person name="Song H."/>
            <person name="Lee J."/>
            <person name="Lee S.C."/>
            <person name="Kwon J.K."/>
            <person name="Lee H.Y."/>
            <person name="Koo N."/>
            <person name="Hong Y."/>
            <person name="Kim R.W."/>
            <person name="Kang W.H."/>
            <person name="Huh J.H."/>
            <person name="Kang B.C."/>
            <person name="Yang T.J."/>
            <person name="Lee Y.H."/>
            <person name="Bennetzen J.L."/>
            <person name="Choi D."/>
        </authorList>
    </citation>
    <scope>NUCLEOTIDE SEQUENCE [LARGE SCALE GENOMIC DNA]</scope>
    <source>
        <strain evidence="2">cv. CM334</strain>
    </source>
</reference>
<sequence>MLTSSSFTATTAVNNVDNARKTNQNHLFLLNSLIAIWYQSLEALFITTKRANVVVPYSLANYISYDHLPSRFQACIAASSADTEPSSYKEAVTDSRWVEAMKAQIDALESNHTWELVTLPEGKKPIGCKWGEKESEGVEPDRMEFYKHIHCTSEKGWSSEEAETNYNNMNDLKALYTSGESSMTIDEIVDAVLGTKLGYIKCLGYGPKLNTTTATQRKTTELEDSLKKAKFEAAIAQNEFQK</sequence>
<reference evidence="1 2" key="1">
    <citation type="journal article" date="2014" name="Nat. Genet.">
        <title>Genome sequence of the hot pepper provides insights into the evolution of pungency in Capsicum species.</title>
        <authorList>
            <person name="Kim S."/>
            <person name="Park M."/>
            <person name="Yeom S.I."/>
            <person name="Kim Y.M."/>
            <person name="Lee J.M."/>
            <person name="Lee H.A."/>
            <person name="Seo E."/>
            <person name="Choi J."/>
            <person name="Cheong K."/>
            <person name="Kim K.T."/>
            <person name="Jung K."/>
            <person name="Lee G.W."/>
            <person name="Oh S.K."/>
            <person name="Bae C."/>
            <person name="Kim S.B."/>
            <person name="Lee H.Y."/>
            <person name="Kim S.Y."/>
            <person name="Kim M.S."/>
            <person name="Kang B.C."/>
            <person name="Jo Y.D."/>
            <person name="Yang H.B."/>
            <person name="Jeong H.J."/>
            <person name="Kang W.H."/>
            <person name="Kwon J.K."/>
            <person name="Shin C."/>
            <person name="Lim J.Y."/>
            <person name="Park J.H."/>
            <person name="Huh J.H."/>
            <person name="Kim J.S."/>
            <person name="Kim B.D."/>
            <person name="Cohen O."/>
            <person name="Paran I."/>
            <person name="Suh M.C."/>
            <person name="Lee S.B."/>
            <person name="Kim Y.K."/>
            <person name="Shin Y."/>
            <person name="Noh S.J."/>
            <person name="Park J."/>
            <person name="Seo Y.S."/>
            <person name="Kwon S.Y."/>
            <person name="Kim H.A."/>
            <person name="Park J.M."/>
            <person name="Kim H.J."/>
            <person name="Choi S.B."/>
            <person name="Bosland P.W."/>
            <person name="Reeves G."/>
            <person name="Jo S.H."/>
            <person name="Lee B.W."/>
            <person name="Cho H.T."/>
            <person name="Choi H.S."/>
            <person name="Lee M.S."/>
            <person name="Yu Y."/>
            <person name="Do Choi Y."/>
            <person name="Park B.S."/>
            <person name="van Deynze A."/>
            <person name="Ashrafi H."/>
            <person name="Hill T."/>
            <person name="Kim W.T."/>
            <person name="Pai H.S."/>
            <person name="Ahn H.K."/>
            <person name="Yeam I."/>
            <person name="Giovannoni J.J."/>
            <person name="Rose J.K."/>
            <person name="Sorensen I."/>
            <person name="Lee S.J."/>
            <person name="Kim R.W."/>
            <person name="Choi I.Y."/>
            <person name="Choi B.S."/>
            <person name="Lim J.S."/>
            <person name="Lee Y.H."/>
            <person name="Choi D."/>
        </authorList>
    </citation>
    <scope>NUCLEOTIDE SEQUENCE [LARGE SCALE GENOMIC DNA]</scope>
    <source>
        <strain evidence="2">cv. CM334</strain>
    </source>
</reference>
<protein>
    <submittedName>
        <fullName evidence="1">Uncharacterized protein</fullName>
    </submittedName>
</protein>
<keyword evidence="2" id="KW-1185">Reference proteome</keyword>
<dbReference type="Proteomes" id="UP000222542">
    <property type="component" value="Unassembled WGS sequence"/>
</dbReference>
<accession>A0A2G3AG94</accession>
<organism evidence="1 2">
    <name type="scientific">Capsicum annuum</name>
    <name type="common">Capsicum pepper</name>
    <dbReference type="NCBI Taxonomy" id="4072"/>
    <lineage>
        <taxon>Eukaryota</taxon>
        <taxon>Viridiplantae</taxon>
        <taxon>Streptophyta</taxon>
        <taxon>Embryophyta</taxon>
        <taxon>Tracheophyta</taxon>
        <taxon>Spermatophyta</taxon>
        <taxon>Magnoliopsida</taxon>
        <taxon>eudicotyledons</taxon>
        <taxon>Gunneridae</taxon>
        <taxon>Pentapetalae</taxon>
        <taxon>asterids</taxon>
        <taxon>lamiids</taxon>
        <taxon>Solanales</taxon>
        <taxon>Solanaceae</taxon>
        <taxon>Solanoideae</taxon>
        <taxon>Capsiceae</taxon>
        <taxon>Capsicum</taxon>
    </lineage>
</organism>